<reference evidence="1" key="1">
    <citation type="submission" date="2014-11" db="EMBL/GenBank/DDBJ databases">
        <authorList>
            <person name="Amaro Gonzalez C."/>
        </authorList>
    </citation>
    <scope>NUCLEOTIDE SEQUENCE</scope>
</reference>
<dbReference type="AlphaFoldDB" id="A0A0E9QW87"/>
<evidence type="ECO:0000313" key="1">
    <source>
        <dbReference type="EMBL" id="JAH21109.1"/>
    </source>
</evidence>
<organism evidence="1">
    <name type="scientific">Anguilla anguilla</name>
    <name type="common">European freshwater eel</name>
    <name type="synonym">Muraena anguilla</name>
    <dbReference type="NCBI Taxonomy" id="7936"/>
    <lineage>
        <taxon>Eukaryota</taxon>
        <taxon>Metazoa</taxon>
        <taxon>Chordata</taxon>
        <taxon>Craniata</taxon>
        <taxon>Vertebrata</taxon>
        <taxon>Euteleostomi</taxon>
        <taxon>Actinopterygii</taxon>
        <taxon>Neopterygii</taxon>
        <taxon>Teleostei</taxon>
        <taxon>Anguilliformes</taxon>
        <taxon>Anguillidae</taxon>
        <taxon>Anguilla</taxon>
    </lineage>
</organism>
<dbReference type="EMBL" id="GBXM01087468">
    <property type="protein sequence ID" value="JAH21109.1"/>
    <property type="molecule type" value="Transcribed_RNA"/>
</dbReference>
<name>A0A0E9QW87_ANGAN</name>
<protein>
    <submittedName>
        <fullName evidence="1">Uncharacterized protein</fullName>
    </submittedName>
</protein>
<reference evidence="1" key="2">
    <citation type="journal article" date="2015" name="Fish Shellfish Immunol.">
        <title>Early steps in the European eel (Anguilla anguilla)-Vibrio vulnificus interaction in the gills: Role of the RtxA13 toxin.</title>
        <authorList>
            <person name="Callol A."/>
            <person name="Pajuelo D."/>
            <person name="Ebbesson L."/>
            <person name="Teles M."/>
            <person name="MacKenzie S."/>
            <person name="Amaro C."/>
        </authorList>
    </citation>
    <scope>NUCLEOTIDE SEQUENCE</scope>
</reference>
<accession>A0A0E9QW87</accession>
<sequence>MSETLFCHFVSRQHQQGNALSQSLICSLNSKNAITDGQAQSDKNFYTRNWRTIVSIAPLANGCTLSSIRKRCRNKTCTRGEAAVLI</sequence>
<proteinExistence type="predicted"/>